<dbReference type="InterPro" id="IPR029033">
    <property type="entry name" value="His_PPase_superfam"/>
</dbReference>
<dbReference type="AlphaFoldDB" id="H2ZM94"/>
<sequence>MQYKICDNNCFVIFVLSTVVTWASSEENELIFANLIWRHGARSPVRSYPTNPYNNKPVWPQGFGQLTQVGMRQEYALGRYFRERYKHLLSSQYNRSEIYIRSTDYDRTLMSAQSNMAGLFPPEGRQQWNGSSTNWQPIPIHTVP</sequence>
<dbReference type="InterPro" id="IPR033379">
    <property type="entry name" value="Acid_Pase_AS"/>
</dbReference>
<keyword evidence="10" id="KW-1185">Reference proteome</keyword>
<dbReference type="GeneTree" id="ENSGT00940000167886"/>
<dbReference type="SUPFAM" id="SSF53254">
    <property type="entry name" value="Phosphoglycerate mutase-like"/>
    <property type="match status" value="1"/>
</dbReference>
<evidence type="ECO:0000256" key="7">
    <source>
        <dbReference type="ARBA" id="ARBA00023180"/>
    </source>
</evidence>
<evidence type="ECO:0000256" key="6">
    <source>
        <dbReference type="ARBA" id="ARBA00023157"/>
    </source>
</evidence>
<accession>H2ZM94</accession>
<dbReference type="Gene3D" id="3.40.50.1240">
    <property type="entry name" value="Phosphoglycerate mutase-like"/>
    <property type="match status" value="1"/>
</dbReference>
<feature type="chain" id="PRO_5003578612" description="acid phosphatase" evidence="8">
    <location>
        <begin position="26"/>
        <end position="144"/>
    </location>
</feature>
<evidence type="ECO:0000256" key="8">
    <source>
        <dbReference type="SAM" id="SignalP"/>
    </source>
</evidence>
<dbReference type="InterPro" id="IPR050645">
    <property type="entry name" value="Histidine_acid_phosphatase"/>
</dbReference>
<dbReference type="PANTHER" id="PTHR11567:SF211">
    <property type="entry name" value="PROSTATIC ACID PHOSPHATASE"/>
    <property type="match status" value="1"/>
</dbReference>
<dbReference type="Proteomes" id="UP000007875">
    <property type="component" value="Unassembled WGS sequence"/>
</dbReference>
<dbReference type="Ensembl" id="ENSCSAVT00000018915.1">
    <property type="protein sequence ID" value="ENSCSAVP00000018710.1"/>
    <property type="gene ID" value="ENSCSAVG00000010995.1"/>
</dbReference>
<evidence type="ECO:0000313" key="9">
    <source>
        <dbReference type="Ensembl" id="ENSCSAVP00000018710.1"/>
    </source>
</evidence>
<dbReference type="CDD" id="cd07061">
    <property type="entry name" value="HP_HAP_like"/>
    <property type="match status" value="1"/>
</dbReference>
<proteinExistence type="inferred from homology"/>
<protein>
    <recommendedName>
        <fullName evidence="3">acid phosphatase</fullName>
        <ecNumber evidence="3">3.1.3.2</ecNumber>
    </recommendedName>
</protein>
<dbReference type="PANTHER" id="PTHR11567">
    <property type="entry name" value="ACID PHOSPHATASE-RELATED"/>
    <property type="match status" value="1"/>
</dbReference>
<comment type="similarity">
    <text evidence="2">Belongs to the histidine acid phosphatase family.</text>
</comment>
<comment type="catalytic activity">
    <reaction evidence="1">
        <text>a phosphate monoester + H2O = an alcohol + phosphate</text>
        <dbReference type="Rhea" id="RHEA:15017"/>
        <dbReference type="ChEBI" id="CHEBI:15377"/>
        <dbReference type="ChEBI" id="CHEBI:30879"/>
        <dbReference type="ChEBI" id="CHEBI:43474"/>
        <dbReference type="ChEBI" id="CHEBI:67140"/>
        <dbReference type="EC" id="3.1.3.2"/>
    </reaction>
</comment>
<evidence type="ECO:0000256" key="4">
    <source>
        <dbReference type="ARBA" id="ARBA00022729"/>
    </source>
</evidence>
<organism evidence="9 10">
    <name type="scientific">Ciona savignyi</name>
    <name type="common">Pacific transparent sea squirt</name>
    <dbReference type="NCBI Taxonomy" id="51511"/>
    <lineage>
        <taxon>Eukaryota</taxon>
        <taxon>Metazoa</taxon>
        <taxon>Chordata</taxon>
        <taxon>Tunicata</taxon>
        <taxon>Ascidiacea</taxon>
        <taxon>Phlebobranchia</taxon>
        <taxon>Cionidae</taxon>
        <taxon>Ciona</taxon>
    </lineage>
</organism>
<dbReference type="InterPro" id="IPR000560">
    <property type="entry name" value="His_Pase_clade-2"/>
</dbReference>
<dbReference type="Pfam" id="PF00328">
    <property type="entry name" value="His_Phos_2"/>
    <property type="match status" value="1"/>
</dbReference>
<evidence type="ECO:0000256" key="2">
    <source>
        <dbReference type="ARBA" id="ARBA00005375"/>
    </source>
</evidence>
<reference evidence="10" key="1">
    <citation type="submission" date="2003-08" db="EMBL/GenBank/DDBJ databases">
        <authorList>
            <person name="Birren B."/>
            <person name="Nusbaum C."/>
            <person name="Abebe A."/>
            <person name="Abouelleil A."/>
            <person name="Adekoya E."/>
            <person name="Ait-zahra M."/>
            <person name="Allen N."/>
            <person name="Allen T."/>
            <person name="An P."/>
            <person name="Anderson M."/>
            <person name="Anderson S."/>
            <person name="Arachchi H."/>
            <person name="Armbruster J."/>
            <person name="Bachantsang P."/>
            <person name="Baldwin J."/>
            <person name="Barry A."/>
            <person name="Bayul T."/>
            <person name="Blitshsteyn B."/>
            <person name="Bloom T."/>
            <person name="Blye J."/>
            <person name="Boguslavskiy L."/>
            <person name="Borowsky M."/>
            <person name="Boukhgalter B."/>
            <person name="Brunache A."/>
            <person name="Butler J."/>
            <person name="Calixte N."/>
            <person name="Calvo S."/>
            <person name="Camarata J."/>
            <person name="Campo K."/>
            <person name="Chang J."/>
            <person name="Cheshatsang Y."/>
            <person name="Citroen M."/>
            <person name="Collymore A."/>
            <person name="Considine T."/>
            <person name="Cook A."/>
            <person name="Cooke P."/>
            <person name="Corum B."/>
            <person name="Cuomo C."/>
            <person name="David R."/>
            <person name="Dawoe T."/>
            <person name="Degray S."/>
            <person name="Dodge S."/>
            <person name="Dooley K."/>
            <person name="Dorje P."/>
            <person name="Dorjee K."/>
            <person name="Dorris L."/>
            <person name="Duffey N."/>
            <person name="Dupes A."/>
            <person name="Elkins T."/>
            <person name="Engels R."/>
            <person name="Erickson J."/>
            <person name="Farina A."/>
            <person name="Faro S."/>
            <person name="Ferreira P."/>
            <person name="Fischer H."/>
            <person name="Fitzgerald M."/>
            <person name="Foley K."/>
            <person name="Gage D."/>
            <person name="Galagan J."/>
            <person name="Gearin G."/>
            <person name="Gnerre S."/>
            <person name="Gnirke A."/>
            <person name="Goyette A."/>
            <person name="Graham J."/>
            <person name="Grandbois E."/>
            <person name="Gyaltsen K."/>
            <person name="Hafez N."/>
            <person name="Hagopian D."/>
            <person name="Hagos B."/>
            <person name="Hall J."/>
            <person name="Hatcher B."/>
            <person name="Heller A."/>
            <person name="Higgins H."/>
            <person name="Honan T."/>
            <person name="Horn A."/>
            <person name="Houde N."/>
            <person name="Hughes L."/>
            <person name="Hulme W."/>
            <person name="Husby E."/>
            <person name="Iliev I."/>
            <person name="Jaffe D."/>
            <person name="Jones C."/>
            <person name="Kamal M."/>
            <person name="Kamat A."/>
            <person name="Kamvysselis M."/>
            <person name="Karlsson E."/>
            <person name="Kells C."/>
            <person name="Kieu A."/>
            <person name="Kisner P."/>
            <person name="Kodira C."/>
            <person name="Kulbokas E."/>
            <person name="Labutti K."/>
            <person name="Lama D."/>
            <person name="Landers T."/>
            <person name="Leger J."/>
            <person name="Levine S."/>
            <person name="Lewis D."/>
            <person name="Lewis T."/>
            <person name="Lindblad-toh K."/>
            <person name="Liu X."/>
            <person name="Lokyitsang T."/>
            <person name="Lokyitsang Y."/>
            <person name="Lucien O."/>
            <person name="Lui A."/>
            <person name="Ma L.J."/>
            <person name="Mabbitt R."/>
            <person name="Macdonald J."/>
            <person name="Maclean C."/>
            <person name="Major J."/>
            <person name="Manning J."/>
            <person name="Marabella R."/>
            <person name="Maru K."/>
            <person name="Matthews C."/>
            <person name="Mauceli E."/>
            <person name="Mccarthy M."/>
            <person name="Mcdonough S."/>
            <person name="Mcghee T."/>
            <person name="Meldrim J."/>
            <person name="Meneus L."/>
            <person name="Mesirov J."/>
            <person name="Mihalev A."/>
            <person name="Mihova T."/>
            <person name="Mikkelsen T."/>
            <person name="Mlenga V."/>
            <person name="Moru K."/>
            <person name="Mozes J."/>
            <person name="Mulrain L."/>
            <person name="Munson G."/>
            <person name="Naylor J."/>
            <person name="Newes C."/>
            <person name="Nguyen C."/>
            <person name="Nguyen N."/>
            <person name="Nguyen T."/>
            <person name="Nicol R."/>
            <person name="Nielsen C."/>
            <person name="Nizzari M."/>
            <person name="Norbu C."/>
            <person name="Norbu N."/>
            <person name="O'donnell P."/>
            <person name="Okoawo O."/>
            <person name="O'leary S."/>
            <person name="Omotosho B."/>
            <person name="O'neill K."/>
            <person name="Osman S."/>
            <person name="Parker S."/>
            <person name="Perrin D."/>
            <person name="Phunkhang P."/>
            <person name="Piqani B."/>
            <person name="Purcell S."/>
            <person name="Rachupka T."/>
            <person name="Ramasamy U."/>
            <person name="Rameau R."/>
            <person name="Ray V."/>
            <person name="Raymond C."/>
            <person name="Retta R."/>
            <person name="Richardson S."/>
            <person name="Rise C."/>
            <person name="Rodriguez J."/>
            <person name="Rogers J."/>
            <person name="Rogov P."/>
            <person name="Rutman M."/>
            <person name="Schupbach R."/>
            <person name="Seaman C."/>
            <person name="Settipalli S."/>
            <person name="Sharpe T."/>
            <person name="Sheridan J."/>
            <person name="Sherpa N."/>
            <person name="Shi J."/>
            <person name="Smirnov S."/>
            <person name="Smith C."/>
            <person name="Sougnez C."/>
            <person name="Spencer B."/>
            <person name="Stalker J."/>
            <person name="Stange-thomann N."/>
            <person name="Stavropoulos S."/>
            <person name="Stetson K."/>
            <person name="Stone C."/>
            <person name="Stone S."/>
            <person name="Stubbs M."/>
            <person name="Talamas J."/>
            <person name="Tchuinga P."/>
            <person name="Tenzing P."/>
            <person name="Tesfaye S."/>
            <person name="Theodore J."/>
            <person name="Thoulutsang Y."/>
            <person name="Topham K."/>
            <person name="Towey S."/>
            <person name="Tsamla T."/>
            <person name="Tsomo N."/>
            <person name="Vallee D."/>
            <person name="Vassiliev H."/>
            <person name="Venkataraman V."/>
            <person name="Vinson J."/>
            <person name="Vo A."/>
            <person name="Wade C."/>
            <person name="Wang S."/>
            <person name="Wangchuk T."/>
            <person name="Wangdi T."/>
            <person name="Whittaker C."/>
            <person name="Wilkinson J."/>
            <person name="Wu Y."/>
            <person name="Wyman D."/>
            <person name="Yadav S."/>
            <person name="Yang S."/>
            <person name="Yang X."/>
            <person name="Yeager S."/>
            <person name="Yee E."/>
            <person name="Young G."/>
            <person name="Zainoun J."/>
            <person name="Zembeck L."/>
            <person name="Zimmer A."/>
            <person name="Zody M."/>
            <person name="Lander E."/>
        </authorList>
    </citation>
    <scope>NUCLEOTIDE SEQUENCE [LARGE SCALE GENOMIC DNA]</scope>
</reference>
<keyword evidence="7" id="KW-0325">Glycoprotein</keyword>
<dbReference type="HOGENOM" id="CLU_135231_1_0_1"/>
<reference evidence="9" key="3">
    <citation type="submission" date="2025-09" db="UniProtKB">
        <authorList>
            <consortium name="Ensembl"/>
        </authorList>
    </citation>
    <scope>IDENTIFICATION</scope>
</reference>
<reference evidence="9" key="2">
    <citation type="submission" date="2025-08" db="UniProtKB">
        <authorList>
            <consortium name="Ensembl"/>
        </authorList>
    </citation>
    <scope>IDENTIFICATION</scope>
</reference>
<evidence type="ECO:0000256" key="5">
    <source>
        <dbReference type="ARBA" id="ARBA00022801"/>
    </source>
</evidence>
<keyword evidence="6" id="KW-1015">Disulfide bond</keyword>
<keyword evidence="5" id="KW-0378">Hydrolase</keyword>
<evidence type="ECO:0000256" key="1">
    <source>
        <dbReference type="ARBA" id="ARBA00000032"/>
    </source>
</evidence>
<feature type="signal peptide" evidence="8">
    <location>
        <begin position="1"/>
        <end position="25"/>
    </location>
</feature>
<dbReference type="PROSITE" id="PS00616">
    <property type="entry name" value="HIS_ACID_PHOSPHAT_1"/>
    <property type="match status" value="1"/>
</dbReference>
<evidence type="ECO:0000256" key="3">
    <source>
        <dbReference type="ARBA" id="ARBA00012646"/>
    </source>
</evidence>
<keyword evidence="4 8" id="KW-0732">Signal</keyword>
<name>H2ZM94_CIOSA</name>
<dbReference type="EC" id="3.1.3.2" evidence="3"/>
<evidence type="ECO:0000313" key="10">
    <source>
        <dbReference type="Proteomes" id="UP000007875"/>
    </source>
</evidence>
<dbReference type="GO" id="GO:0003993">
    <property type="term" value="F:acid phosphatase activity"/>
    <property type="evidence" value="ECO:0007669"/>
    <property type="project" value="UniProtKB-EC"/>
</dbReference>